<accession>A0A521CFJ8</accession>
<name>A0A521CFJ8_9BACT</name>
<dbReference type="InterPro" id="IPR029033">
    <property type="entry name" value="His_PPase_superfam"/>
</dbReference>
<dbReference type="Proteomes" id="UP000317315">
    <property type="component" value="Unassembled WGS sequence"/>
</dbReference>
<evidence type="ECO:0000313" key="2">
    <source>
        <dbReference type="Proteomes" id="UP000317315"/>
    </source>
</evidence>
<organism evidence="1 2">
    <name type="scientific">Balnearium lithotrophicum</name>
    <dbReference type="NCBI Taxonomy" id="223788"/>
    <lineage>
        <taxon>Bacteria</taxon>
        <taxon>Pseudomonadati</taxon>
        <taxon>Aquificota</taxon>
        <taxon>Aquificia</taxon>
        <taxon>Desulfurobacteriales</taxon>
        <taxon>Desulfurobacteriaceae</taxon>
        <taxon>Balnearium</taxon>
    </lineage>
</organism>
<dbReference type="SMART" id="SM00855">
    <property type="entry name" value="PGAM"/>
    <property type="match status" value="1"/>
</dbReference>
<dbReference type="RefSeq" id="WP_142935545.1">
    <property type="nucleotide sequence ID" value="NZ_FXTM01000012.1"/>
</dbReference>
<gene>
    <name evidence="1" type="ORF">SAMN06269117_11247</name>
</gene>
<dbReference type="InterPro" id="IPR013078">
    <property type="entry name" value="His_Pase_superF_clade-1"/>
</dbReference>
<proteinExistence type="predicted"/>
<sequence length="158" mass="18164">MGKRVFLVRHAKAVKREEWKGDDCGRPLTEEGIEEFESFIRAVSFIFPRRVKVISSPCRRALQTAEIISKEVGAPVKVEELLSPDAEPEDYERVLRKYRGNLILVGHEPDLSLFLNYLTCLSPSRISLKKGAIAEVRKEKGKFSLFGFFNPKYYKIRS</sequence>
<protein>
    <submittedName>
        <fullName evidence="1">Phosphohistidine phosphatase, SixA</fullName>
    </submittedName>
</protein>
<dbReference type="EMBL" id="FXTM01000012">
    <property type="protein sequence ID" value="SMO58172.1"/>
    <property type="molecule type" value="Genomic_DNA"/>
</dbReference>
<keyword evidence="2" id="KW-1185">Reference proteome</keyword>
<dbReference type="Pfam" id="PF00300">
    <property type="entry name" value="His_Phos_1"/>
    <property type="match status" value="1"/>
</dbReference>
<dbReference type="OrthoDB" id="1697438at2"/>
<dbReference type="CDD" id="cd07067">
    <property type="entry name" value="HP_PGM_like"/>
    <property type="match status" value="1"/>
</dbReference>
<dbReference type="SUPFAM" id="SSF53254">
    <property type="entry name" value="Phosphoglycerate mutase-like"/>
    <property type="match status" value="1"/>
</dbReference>
<dbReference type="Gene3D" id="3.40.50.1240">
    <property type="entry name" value="Phosphoglycerate mutase-like"/>
    <property type="match status" value="1"/>
</dbReference>
<reference evidence="1 2" key="1">
    <citation type="submission" date="2017-05" db="EMBL/GenBank/DDBJ databases">
        <authorList>
            <person name="Varghese N."/>
            <person name="Submissions S."/>
        </authorList>
    </citation>
    <scope>NUCLEOTIDE SEQUENCE [LARGE SCALE GENOMIC DNA]</scope>
    <source>
        <strain evidence="1 2">DSM 16304</strain>
    </source>
</reference>
<dbReference type="AlphaFoldDB" id="A0A521CFJ8"/>
<evidence type="ECO:0000313" key="1">
    <source>
        <dbReference type="EMBL" id="SMO58172.1"/>
    </source>
</evidence>